<dbReference type="Pfam" id="PF01183">
    <property type="entry name" value="Glyco_hydro_25"/>
    <property type="match status" value="1"/>
</dbReference>
<keyword evidence="5" id="KW-0812">Transmembrane</keyword>
<dbReference type="GO" id="GO:0016998">
    <property type="term" value="P:cell wall macromolecule catabolic process"/>
    <property type="evidence" value="ECO:0007669"/>
    <property type="project" value="InterPro"/>
</dbReference>
<organism evidence="6 7">
    <name type="scientific">Bacteroides coprosuis DSM 18011</name>
    <dbReference type="NCBI Taxonomy" id="679937"/>
    <lineage>
        <taxon>Bacteria</taxon>
        <taxon>Pseudomonadati</taxon>
        <taxon>Bacteroidota</taxon>
        <taxon>Bacteroidia</taxon>
        <taxon>Bacteroidales</taxon>
        <taxon>Bacteroidaceae</taxon>
        <taxon>Bacteroides</taxon>
    </lineage>
</organism>
<evidence type="ECO:0000313" key="6">
    <source>
        <dbReference type="EMBL" id="EGJ72359.1"/>
    </source>
</evidence>
<dbReference type="SUPFAM" id="SSF51445">
    <property type="entry name" value="(Trans)glycosidases"/>
    <property type="match status" value="1"/>
</dbReference>
<dbReference type="PANTHER" id="PTHR34135:SF2">
    <property type="entry name" value="LYSOZYME"/>
    <property type="match status" value="1"/>
</dbReference>
<dbReference type="AlphaFoldDB" id="F3ZTX5"/>
<dbReference type="Proteomes" id="UP000018439">
    <property type="component" value="Chromosome"/>
</dbReference>
<evidence type="ECO:0000256" key="1">
    <source>
        <dbReference type="ARBA" id="ARBA00010646"/>
    </source>
</evidence>
<evidence type="ECO:0000256" key="2">
    <source>
        <dbReference type="ARBA" id="ARBA00022801"/>
    </source>
</evidence>
<dbReference type="GO" id="GO:0003796">
    <property type="term" value="F:lysozyme activity"/>
    <property type="evidence" value="ECO:0007669"/>
    <property type="project" value="InterPro"/>
</dbReference>
<dbReference type="GO" id="GO:0009253">
    <property type="term" value="P:peptidoglycan catabolic process"/>
    <property type="evidence" value="ECO:0007669"/>
    <property type="project" value="InterPro"/>
</dbReference>
<keyword evidence="5" id="KW-1133">Transmembrane helix</keyword>
<dbReference type="PROSITE" id="PS51904">
    <property type="entry name" value="GLYCOSYL_HYDROL_F25_2"/>
    <property type="match status" value="1"/>
</dbReference>
<dbReference type="GO" id="GO:0016052">
    <property type="term" value="P:carbohydrate catabolic process"/>
    <property type="evidence" value="ECO:0007669"/>
    <property type="project" value="TreeGrafter"/>
</dbReference>
<dbReference type="eggNOG" id="COG3757">
    <property type="taxonomic scope" value="Bacteria"/>
</dbReference>
<keyword evidence="7" id="KW-1185">Reference proteome</keyword>
<evidence type="ECO:0000256" key="5">
    <source>
        <dbReference type="SAM" id="Phobius"/>
    </source>
</evidence>
<keyword evidence="2 6" id="KW-0378">Hydrolase</keyword>
<sequence>MAKKSVTKSTTEKKSTTKKVTPKKKTVRKAAPKRSVKTPRKTKSRKQQVESSFVLKKWMRNAIALVISISFACLFYFIFIKPYAYRWMPCSGLKSYGVCMPYGYHVHGIDISRHQGIIDWPKLSIYREAEEPIQFIFMKATEGGDFKDVTFDQNLSKARNEGFICGAYHFFSPRSSARKQAQFFIQTVDLKRGDLPPVLDVEVAGKHSKNSLKDSVKVWLDAVERHYKVKPILYTSYKFKEKYLNDSVFNDYPFWIAHYYVGSVKYKGEWHFWQHTDIGEVPGIAKDVDLNVFNGTIEQLKAITMP</sequence>
<dbReference type="InterPro" id="IPR002053">
    <property type="entry name" value="Glyco_hydro_25"/>
</dbReference>
<keyword evidence="3" id="KW-0326">Glycosidase</keyword>
<feature type="region of interest" description="Disordered" evidence="4">
    <location>
        <begin position="1"/>
        <end position="45"/>
    </location>
</feature>
<feature type="compositionally biased region" description="Basic residues" evidence="4">
    <location>
        <begin position="16"/>
        <end position="45"/>
    </location>
</feature>
<dbReference type="EMBL" id="CM001167">
    <property type="protein sequence ID" value="EGJ72359.1"/>
    <property type="molecule type" value="Genomic_DNA"/>
</dbReference>
<gene>
    <name evidence="6" type="ORF">Bcop_2195</name>
</gene>
<feature type="transmembrane region" description="Helical" evidence="5">
    <location>
        <begin position="62"/>
        <end position="80"/>
    </location>
</feature>
<dbReference type="STRING" id="679937.Bcop_2195"/>
<proteinExistence type="inferred from homology"/>
<protein>
    <submittedName>
        <fullName evidence="6">Glycoside hydrolase family 25</fullName>
    </submittedName>
</protein>
<dbReference type="CDD" id="cd06524">
    <property type="entry name" value="GH25_YegX-like"/>
    <property type="match status" value="1"/>
</dbReference>
<evidence type="ECO:0000256" key="4">
    <source>
        <dbReference type="SAM" id="MobiDB-lite"/>
    </source>
</evidence>
<name>F3ZTX5_9BACE</name>
<accession>F3ZTX5</accession>
<evidence type="ECO:0000313" key="7">
    <source>
        <dbReference type="Proteomes" id="UP000018439"/>
    </source>
</evidence>
<dbReference type="HOGENOM" id="CLU_044973_3_0_10"/>
<evidence type="ECO:0000256" key="3">
    <source>
        <dbReference type="ARBA" id="ARBA00023295"/>
    </source>
</evidence>
<dbReference type="InterPro" id="IPR017853">
    <property type="entry name" value="GH"/>
</dbReference>
<comment type="similarity">
    <text evidence="1">Belongs to the glycosyl hydrolase 25 family.</text>
</comment>
<dbReference type="SMART" id="SM00641">
    <property type="entry name" value="Glyco_25"/>
    <property type="match status" value="1"/>
</dbReference>
<reference evidence="6 7" key="1">
    <citation type="journal article" date="2011" name="Stand. Genomic Sci.">
        <title>Non-contiguous finished genome sequence of Bacteroides coprosuis type strain (PC139).</title>
        <authorList>
            <person name="Land M."/>
            <person name="Held B."/>
            <person name="Gronow S."/>
            <person name="Abt B."/>
            <person name="Lucas S."/>
            <person name="Del Rio T.G."/>
            <person name="Nolan M."/>
            <person name="Tice H."/>
            <person name="Cheng J.F."/>
            <person name="Pitluck S."/>
            <person name="Liolios K."/>
            <person name="Pagani I."/>
            <person name="Ivanova N."/>
            <person name="Mavromatis K."/>
            <person name="Mikhailova N."/>
            <person name="Pati A."/>
            <person name="Tapia R."/>
            <person name="Han C."/>
            <person name="Goodwin L."/>
            <person name="Chen A."/>
            <person name="Palaniappan K."/>
            <person name="Hauser L."/>
            <person name="Brambilla E.M."/>
            <person name="Rohde M."/>
            <person name="Goker M."/>
            <person name="Detter J.C."/>
            <person name="Woyke T."/>
            <person name="Bristow J."/>
            <person name="Eisen J.A."/>
            <person name="Markowitz V."/>
            <person name="Hugenholtz P."/>
            <person name="Kyrpides N.C."/>
            <person name="Klenk H.P."/>
            <person name="Lapidus A."/>
        </authorList>
    </citation>
    <scope>NUCLEOTIDE SEQUENCE</scope>
    <source>
        <strain evidence="6 7">DSM 18011</strain>
    </source>
</reference>
<dbReference type="PANTHER" id="PTHR34135">
    <property type="entry name" value="LYSOZYME"/>
    <property type="match status" value="1"/>
</dbReference>
<dbReference type="InterPro" id="IPR018077">
    <property type="entry name" value="Glyco_hydro_fam25_subgr"/>
</dbReference>
<keyword evidence="5" id="KW-0472">Membrane</keyword>
<dbReference type="Gene3D" id="3.20.20.80">
    <property type="entry name" value="Glycosidases"/>
    <property type="match status" value="1"/>
</dbReference>
<dbReference type="OrthoDB" id="9798192at2"/>